<gene>
    <name evidence="1" type="ORF">PXEA_LOCUS35128</name>
</gene>
<sequence length="86" mass="9913">MATWEAAGVPVMETERIQLIGDLLILRGLEPKDVKLYRYGYEYEPKRFATVCFFPVFLKGQFEVSCLTTRDATTLNTLIVSRQLHI</sequence>
<protein>
    <submittedName>
        <fullName evidence="1">Uncharacterized protein</fullName>
    </submittedName>
</protein>
<accession>A0A448XPI0</accession>
<dbReference type="OrthoDB" id="6273859at2759"/>
<dbReference type="EMBL" id="CAAALY010270553">
    <property type="protein sequence ID" value="VEL41688.1"/>
    <property type="molecule type" value="Genomic_DNA"/>
</dbReference>
<comment type="caution">
    <text evidence="1">The sequence shown here is derived from an EMBL/GenBank/DDBJ whole genome shotgun (WGS) entry which is preliminary data.</text>
</comment>
<name>A0A448XPI0_9PLAT</name>
<organism evidence="1 2">
    <name type="scientific">Protopolystoma xenopodis</name>
    <dbReference type="NCBI Taxonomy" id="117903"/>
    <lineage>
        <taxon>Eukaryota</taxon>
        <taxon>Metazoa</taxon>
        <taxon>Spiralia</taxon>
        <taxon>Lophotrochozoa</taxon>
        <taxon>Platyhelminthes</taxon>
        <taxon>Monogenea</taxon>
        <taxon>Polyopisthocotylea</taxon>
        <taxon>Polystomatidea</taxon>
        <taxon>Polystomatidae</taxon>
        <taxon>Protopolystoma</taxon>
    </lineage>
</organism>
<proteinExistence type="predicted"/>
<dbReference type="Proteomes" id="UP000784294">
    <property type="component" value="Unassembled WGS sequence"/>
</dbReference>
<evidence type="ECO:0000313" key="1">
    <source>
        <dbReference type="EMBL" id="VEL41688.1"/>
    </source>
</evidence>
<keyword evidence="2" id="KW-1185">Reference proteome</keyword>
<reference evidence="1" key="1">
    <citation type="submission" date="2018-11" db="EMBL/GenBank/DDBJ databases">
        <authorList>
            <consortium name="Pathogen Informatics"/>
        </authorList>
    </citation>
    <scope>NUCLEOTIDE SEQUENCE</scope>
</reference>
<evidence type="ECO:0000313" key="2">
    <source>
        <dbReference type="Proteomes" id="UP000784294"/>
    </source>
</evidence>
<dbReference type="AlphaFoldDB" id="A0A448XPI0"/>